<keyword evidence="5" id="KW-1185">Reference proteome</keyword>
<dbReference type="Gene3D" id="3.40.50.12780">
    <property type="entry name" value="N-terminal domain of ligase-like"/>
    <property type="match status" value="2"/>
</dbReference>
<dbReference type="RefSeq" id="WP_141818692.1">
    <property type="nucleotide sequence ID" value="NZ_BAAAIL010000002.1"/>
</dbReference>
<organism evidence="4 5">
    <name type="scientific">Ornithinimicrobium humiphilum</name>
    <dbReference type="NCBI Taxonomy" id="125288"/>
    <lineage>
        <taxon>Bacteria</taxon>
        <taxon>Bacillati</taxon>
        <taxon>Actinomycetota</taxon>
        <taxon>Actinomycetes</taxon>
        <taxon>Micrococcales</taxon>
        <taxon>Ornithinimicrobiaceae</taxon>
        <taxon>Ornithinimicrobium</taxon>
    </lineage>
</organism>
<evidence type="ECO:0000259" key="3">
    <source>
        <dbReference type="Pfam" id="PF00501"/>
    </source>
</evidence>
<reference evidence="4 5" key="1">
    <citation type="submission" date="2019-06" db="EMBL/GenBank/DDBJ databases">
        <title>Sequencing the genomes of 1000 actinobacteria strains.</title>
        <authorList>
            <person name="Klenk H.-P."/>
        </authorList>
    </citation>
    <scope>NUCLEOTIDE SEQUENCE [LARGE SCALE GENOMIC DNA]</scope>
    <source>
        <strain evidence="4 5">DSM 12362</strain>
    </source>
</reference>
<dbReference type="InterPro" id="IPR042099">
    <property type="entry name" value="ANL_N_sf"/>
</dbReference>
<dbReference type="PANTHER" id="PTHR43272">
    <property type="entry name" value="LONG-CHAIN-FATTY-ACID--COA LIGASE"/>
    <property type="match status" value="1"/>
</dbReference>
<keyword evidence="2" id="KW-0067">ATP-binding</keyword>
<dbReference type="SUPFAM" id="SSF56801">
    <property type="entry name" value="Acetyl-CoA synthetase-like"/>
    <property type="match status" value="1"/>
</dbReference>
<dbReference type="GO" id="GO:0016020">
    <property type="term" value="C:membrane"/>
    <property type="evidence" value="ECO:0007669"/>
    <property type="project" value="TreeGrafter"/>
</dbReference>
<dbReference type="CDD" id="cd05907">
    <property type="entry name" value="VL_LC_FACS_like"/>
    <property type="match status" value="1"/>
</dbReference>
<dbReference type="Proteomes" id="UP000315133">
    <property type="component" value="Unassembled WGS sequence"/>
</dbReference>
<dbReference type="InterPro" id="IPR000873">
    <property type="entry name" value="AMP-dep_synth/lig_dom"/>
</dbReference>
<keyword evidence="1" id="KW-0547">Nucleotide-binding</keyword>
<dbReference type="Pfam" id="PF23562">
    <property type="entry name" value="AMP-binding_C_3"/>
    <property type="match status" value="1"/>
</dbReference>
<sequence>MGMSATDEKVDRSRIENRAPSVAHMFRERVVALPDGEAFRHPVGEEWHSLTWSETRDRAYALAAGLIDLGVAAEERVAVMSNTRLEWVLADLAVMCAGAATTTIYPTTIHDDVAYILADSGSRVVIAEEAEQVETLRSHRGELPDLLKVVVIDGEGDGDWVISWAELEERGRARLAAEPGLVDARIDALTPDHLATIIYTSGTTGRPKGVRLPHSAWTYEAAAVDAIGILGQDDLQYLWLPLAHVFGKVLLALPLQIGFPTAVDGRVDKIVENVGVVQPTFMGAAPRIFEKAYGKITTMMHAEGGVKAKLFDWAAGVGTEVGRIRAAGGEPGGLLAVKYRLADKLVLSKIRARFGGRVRFFISGSAALNQDVARWFDAMGLLILEGYGLTESSAASFVNRPFAGGYKFGSVGWPLPGTEVRIAEDGEILLRGPGITPGYHQLPDQTAEAFTEDGWFATGDIGEVDEHGFLTITDRKKDLFKTSGGKYVAPSMIESMFKGICPYASQLVIEGDGRKFVSAIVTLDPEAITAWAARNGMAGDSYSQIVTSQACREMVQGYIDELNSKLNRWEQIKAFHILDHDLSIESGDLTPSMKLKRKAVTTKYKDALDEFYVENDTV</sequence>
<evidence type="ECO:0000313" key="5">
    <source>
        <dbReference type="Proteomes" id="UP000315133"/>
    </source>
</evidence>
<name>A0A543KQ56_9MICO</name>
<evidence type="ECO:0000256" key="2">
    <source>
        <dbReference type="ARBA" id="ARBA00022840"/>
    </source>
</evidence>
<dbReference type="AlphaFoldDB" id="A0A543KQ56"/>
<protein>
    <submittedName>
        <fullName evidence="4">Long-chain acyl-CoA synthetase</fullName>
    </submittedName>
</protein>
<feature type="domain" description="AMP-dependent synthetase/ligase" evidence="3">
    <location>
        <begin position="27"/>
        <end position="440"/>
    </location>
</feature>
<dbReference type="EMBL" id="VFPU01000001">
    <property type="protein sequence ID" value="TQM97187.1"/>
    <property type="molecule type" value="Genomic_DNA"/>
</dbReference>
<gene>
    <name evidence="4" type="ORF">FB476_2091</name>
</gene>
<dbReference type="GO" id="GO:0005524">
    <property type="term" value="F:ATP binding"/>
    <property type="evidence" value="ECO:0007669"/>
    <property type="project" value="UniProtKB-KW"/>
</dbReference>
<comment type="caution">
    <text evidence="4">The sequence shown here is derived from an EMBL/GenBank/DDBJ whole genome shotgun (WGS) entry which is preliminary data.</text>
</comment>
<dbReference type="PROSITE" id="PS00455">
    <property type="entry name" value="AMP_BINDING"/>
    <property type="match status" value="1"/>
</dbReference>
<evidence type="ECO:0000256" key="1">
    <source>
        <dbReference type="ARBA" id="ARBA00022741"/>
    </source>
</evidence>
<evidence type="ECO:0000313" key="4">
    <source>
        <dbReference type="EMBL" id="TQM97187.1"/>
    </source>
</evidence>
<dbReference type="GO" id="GO:0004467">
    <property type="term" value="F:long-chain fatty acid-CoA ligase activity"/>
    <property type="evidence" value="ECO:0007669"/>
    <property type="project" value="TreeGrafter"/>
</dbReference>
<accession>A0A543KQ56</accession>
<dbReference type="Pfam" id="PF00501">
    <property type="entry name" value="AMP-binding"/>
    <property type="match status" value="1"/>
</dbReference>
<dbReference type="InterPro" id="IPR020845">
    <property type="entry name" value="AMP-binding_CS"/>
</dbReference>
<dbReference type="PANTHER" id="PTHR43272:SF33">
    <property type="entry name" value="AMP-BINDING DOMAIN-CONTAINING PROTEIN-RELATED"/>
    <property type="match status" value="1"/>
</dbReference>
<dbReference type="OrthoDB" id="9803968at2"/>
<proteinExistence type="predicted"/>